<dbReference type="GO" id="GO:0050661">
    <property type="term" value="F:NADP binding"/>
    <property type="evidence" value="ECO:0007669"/>
    <property type="project" value="UniProtKB-UniRule"/>
</dbReference>
<comment type="pathway">
    <text evidence="9 13">Amino-acid biosynthesis; L-lysine biosynthesis via DAP pathway; (S)-tetrahydrodipicolinate from L-aspartate: step 4/4.</text>
</comment>
<comment type="function">
    <text evidence="13">Catalyzes the conversion of 4-hydroxy-tetrahydrodipicolinate (HTPA) to tetrahydrodipicolinate.</text>
</comment>
<feature type="binding site" evidence="13">
    <location>
        <begin position="11"/>
        <end position="16"/>
    </location>
    <ligand>
        <name>NAD(+)</name>
        <dbReference type="ChEBI" id="CHEBI:57540"/>
    </ligand>
</feature>
<feature type="binding site" evidence="13">
    <location>
        <begin position="100"/>
        <end position="102"/>
    </location>
    <ligand>
        <name>NAD(+)</name>
        <dbReference type="ChEBI" id="CHEBI:57540"/>
    </ligand>
</feature>
<name>A0A6I3SNJ7_HELMO</name>
<evidence type="ECO:0000259" key="14">
    <source>
        <dbReference type="Pfam" id="PF01113"/>
    </source>
</evidence>
<keyword evidence="2 13" id="KW-0963">Cytoplasm</keyword>
<dbReference type="CDD" id="cd02274">
    <property type="entry name" value="DHDPR_N"/>
    <property type="match status" value="1"/>
</dbReference>
<dbReference type="NCBIfam" id="TIGR00036">
    <property type="entry name" value="dapB"/>
    <property type="match status" value="1"/>
</dbReference>
<dbReference type="AlphaFoldDB" id="A0A6I3SNJ7"/>
<dbReference type="GO" id="GO:0016726">
    <property type="term" value="F:oxidoreductase activity, acting on CH or CH2 groups, NAD or NADP as acceptor"/>
    <property type="evidence" value="ECO:0007669"/>
    <property type="project" value="UniProtKB-UniRule"/>
</dbReference>
<dbReference type="OrthoDB" id="9790352at2"/>
<dbReference type="PROSITE" id="PS01298">
    <property type="entry name" value="DAPB"/>
    <property type="match status" value="1"/>
</dbReference>
<comment type="catalytic activity">
    <reaction evidence="12 13">
        <text>(S)-2,3,4,5-tetrahydrodipicolinate + NAD(+) + H2O = (2S,4S)-4-hydroxy-2,3,4,5-tetrahydrodipicolinate + NADH + H(+)</text>
        <dbReference type="Rhea" id="RHEA:35323"/>
        <dbReference type="ChEBI" id="CHEBI:15377"/>
        <dbReference type="ChEBI" id="CHEBI:15378"/>
        <dbReference type="ChEBI" id="CHEBI:16845"/>
        <dbReference type="ChEBI" id="CHEBI:57540"/>
        <dbReference type="ChEBI" id="CHEBI:57945"/>
        <dbReference type="ChEBI" id="CHEBI:67139"/>
        <dbReference type="EC" id="1.17.1.8"/>
    </reaction>
</comment>
<dbReference type="InterPro" id="IPR023940">
    <property type="entry name" value="DHDPR_bac"/>
</dbReference>
<feature type="active site" description="Proton donor/acceptor" evidence="13">
    <location>
        <position position="156"/>
    </location>
</feature>
<comment type="caution">
    <text evidence="13">Was originally thought to be a dihydrodipicolinate reductase (DHDPR), catalyzing the conversion of dihydrodipicolinate to tetrahydrodipicolinate. However, it was shown in E.coli that the substrate of the enzymatic reaction is not dihydrodipicolinate (DHDP) but in fact (2S,4S)-4-hydroxy-2,3,4,5-tetrahydrodipicolinic acid (HTPA), the product released by the DapA-catalyzed reaction.</text>
</comment>
<sequence length="267" mass="28890">MNHKPRVLVCGAKGKMGREVVKAVLGDPGLQLVGAVDPSSAGEDAAVAAGLPPQGVIIYSDLETAIEETKPDVYVDFTNPMAVLENVRVALRHKVSPVVGTTGLSPKDLEEIAERAAASDTGCLIAPNFAVGALLMMRFAREAARFFPHVEIIEYHHDQKLDAPSGTAIKTAELIREERESIRQGHPEEEEKIKCSRGGDFDGMRIHSVRLPGLVAHQEVIFGALGQTLTIRHDSISRESFMPGVLAAIHRIGAYKGLIYGLEKILF</sequence>
<keyword evidence="4 13" id="KW-0521">NADP</keyword>
<reference evidence="16 17" key="1">
    <citation type="submission" date="2019-11" db="EMBL/GenBank/DDBJ databases">
        <title>Whole-genome sequence of a the green, strictly anaerobic photosynthetic bacterium Heliobacillus mobilis DSM 6151.</title>
        <authorList>
            <person name="Kyndt J.A."/>
            <person name="Meyer T.E."/>
        </authorList>
    </citation>
    <scope>NUCLEOTIDE SEQUENCE [LARGE SCALE GENOMIC DNA]</scope>
    <source>
        <strain evidence="16 17">DSM 6151</strain>
    </source>
</reference>
<keyword evidence="17" id="KW-1185">Reference proteome</keyword>
<dbReference type="GO" id="GO:0008839">
    <property type="term" value="F:4-hydroxy-tetrahydrodipicolinate reductase"/>
    <property type="evidence" value="ECO:0007669"/>
    <property type="project" value="UniProtKB-UniRule"/>
</dbReference>
<evidence type="ECO:0000313" key="16">
    <source>
        <dbReference type="EMBL" id="MTV50479.1"/>
    </source>
</evidence>
<dbReference type="PANTHER" id="PTHR20836:SF0">
    <property type="entry name" value="4-HYDROXY-TETRAHYDRODIPICOLINATE REDUCTASE 1, CHLOROPLASTIC-RELATED"/>
    <property type="match status" value="1"/>
</dbReference>
<keyword evidence="5 13" id="KW-0220">Diaminopimelate biosynthesis</keyword>
<feature type="active site" description="Proton donor" evidence="13">
    <location>
        <position position="160"/>
    </location>
</feature>
<dbReference type="Gene3D" id="3.30.360.10">
    <property type="entry name" value="Dihydrodipicolinate Reductase, domain 2"/>
    <property type="match status" value="1"/>
</dbReference>
<dbReference type="FunFam" id="3.30.360.10:FF:000009">
    <property type="entry name" value="4-hydroxy-tetrahydrodipicolinate reductase"/>
    <property type="match status" value="1"/>
</dbReference>
<dbReference type="EC" id="1.17.1.8" evidence="10 13"/>
<dbReference type="RefSeq" id="WP_155477567.1">
    <property type="nucleotide sequence ID" value="NZ_WNKU01000026.1"/>
</dbReference>
<evidence type="ECO:0000256" key="13">
    <source>
        <dbReference type="HAMAP-Rule" id="MF_00102"/>
    </source>
</evidence>
<keyword evidence="6 13" id="KW-0560">Oxidoreductase</keyword>
<evidence type="ECO:0000256" key="5">
    <source>
        <dbReference type="ARBA" id="ARBA00022915"/>
    </source>
</evidence>
<comment type="caution">
    <text evidence="13">Lacks conserved residue(s) required for the propagation of feature annotation.</text>
</comment>
<evidence type="ECO:0000256" key="11">
    <source>
        <dbReference type="ARBA" id="ARBA00049080"/>
    </source>
</evidence>
<comment type="caution">
    <text evidence="16">The sequence shown here is derived from an EMBL/GenBank/DDBJ whole genome shotgun (WGS) entry which is preliminary data.</text>
</comment>
<protein>
    <recommendedName>
        <fullName evidence="10 13">4-hydroxy-tetrahydrodipicolinate reductase</fullName>
        <shortName evidence="13">HTPA reductase</shortName>
        <ecNumber evidence="10 13">1.17.1.8</ecNumber>
    </recommendedName>
</protein>
<dbReference type="GO" id="GO:0019877">
    <property type="term" value="P:diaminopimelate biosynthetic process"/>
    <property type="evidence" value="ECO:0007669"/>
    <property type="project" value="UniProtKB-UniRule"/>
</dbReference>
<dbReference type="GO" id="GO:0051287">
    <property type="term" value="F:NAD binding"/>
    <property type="evidence" value="ECO:0007669"/>
    <property type="project" value="UniProtKB-UniRule"/>
</dbReference>
<dbReference type="InterPro" id="IPR022664">
    <property type="entry name" value="DapB_N_CS"/>
</dbReference>
<dbReference type="Proteomes" id="UP000430670">
    <property type="component" value="Unassembled WGS sequence"/>
</dbReference>
<evidence type="ECO:0000256" key="9">
    <source>
        <dbReference type="ARBA" id="ARBA00037922"/>
    </source>
</evidence>
<dbReference type="PANTHER" id="PTHR20836">
    <property type="entry name" value="DIHYDRODIPICOLINATE REDUCTASE"/>
    <property type="match status" value="1"/>
</dbReference>
<evidence type="ECO:0000313" key="17">
    <source>
        <dbReference type="Proteomes" id="UP000430670"/>
    </source>
</evidence>
<feature type="binding site" evidence="13">
    <location>
        <position position="37"/>
    </location>
    <ligand>
        <name>NAD(+)</name>
        <dbReference type="ChEBI" id="CHEBI:57540"/>
    </ligand>
</feature>
<evidence type="ECO:0000256" key="1">
    <source>
        <dbReference type="ARBA" id="ARBA00006642"/>
    </source>
</evidence>
<dbReference type="InterPro" id="IPR000846">
    <property type="entry name" value="DapB_N"/>
</dbReference>
<dbReference type="Pfam" id="PF05173">
    <property type="entry name" value="DapB_C"/>
    <property type="match status" value="1"/>
</dbReference>
<evidence type="ECO:0000256" key="4">
    <source>
        <dbReference type="ARBA" id="ARBA00022857"/>
    </source>
</evidence>
<evidence type="ECO:0000259" key="15">
    <source>
        <dbReference type="Pfam" id="PF05173"/>
    </source>
</evidence>
<comment type="similarity">
    <text evidence="1 13">Belongs to the DapB family.</text>
</comment>
<proteinExistence type="inferred from homology"/>
<organism evidence="16 17">
    <name type="scientific">Heliobacterium mobile</name>
    <name type="common">Heliobacillus mobilis</name>
    <dbReference type="NCBI Taxonomy" id="28064"/>
    <lineage>
        <taxon>Bacteria</taxon>
        <taxon>Bacillati</taxon>
        <taxon>Bacillota</taxon>
        <taxon>Clostridia</taxon>
        <taxon>Eubacteriales</taxon>
        <taxon>Heliobacteriaceae</taxon>
        <taxon>Heliobacterium</taxon>
    </lineage>
</organism>
<dbReference type="SUPFAM" id="SSF55347">
    <property type="entry name" value="Glyceraldehyde-3-phosphate dehydrogenase-like, C-terminal domain"/>
    <property type="match status" value="1"/>
</dbReference>
<keyword evidence="7 13" id="KW-0520">NAD</keyword>
<dbReference type="UniPathway" id="UPA00034">
    <property type="reaction ID" value="UER00018"/>
</dbReference>
<comment type="subcellular location">
    <subcellularLocation>
        <location evidence="13">Cytoplasm</location>
    </subcellularLocation>
</comment>
<keyword evidence="3 13" id="KW-0028">Amino-acid biosynthesis</keyword>
<feature type="domain" description="Dihydrodipicolinate reductase C-terminal" evidence="15">
    <location>
        <begin position="132"/>
        <end position="266"/>
    </location>
</feature>
<keyword evidence="8 13" id="KW-0457">Lysine biosynthesis</keyword>
<dbReference type="InterPro" id="IPR022663">
    <property type="entry name" value="DapB_C"/>
</dbReference>
<evidence type="ECO:0000256" key="6">
    <source>
        <dbReference type="ARBA" id="ARBA00023002"/>
    </source>
</evidence>
<dbReference type="EMBL" id="WNKU01000026">
    <property type="protein sequence ID" value="MTV50479.1"/>
    <property type="molecule type" value="Genomic_DNA"/>
</dbReference>
<comment type="subunit">
    <text evidence="13">Homotetramer.</text>
</comment>
<evidence type="ECO:0000256" key="7">
    <source>
        <dbReference type="ARBA" id="ARBA00023027"/>
    </source>
</evidence>
<accession>A0A6I3SNJ7</accession>
<dbReference type="HAMAP" id="MF_00102">
    <property type="entry name" value="DapB"/>
    <property type="match status" value="1"/>
</dbReference>
<evidence type="ECO:0000256" key="10">
    <source>
        <dbReference type="ARBA" id="ARBA00038983"/>
    </source>
</evidence>
<evidence type="ECO:0000256" key="2">
    <source>
        <dbReference type="ARBA" id="ARBA00022490"/>
    </source>
</evidence>
<gene>
    <name evidence="13" type="primary">dapB</name>
    <name evidence="16" type="ORF">GJ688_16145</name>
</gene>
<evidence type="ECO:0000256" key="12">
    <source>
        <dbReference type="ARBA" id="ARBA00049396"/>
    </source>
</evidence>
<dbReference type="GO" id="GO:0009089">
    <property type="term" value="P:lysine biosynthetic process via diaminopimelate"/>
    <property type="evidence" value="ECO:0007669"/>
    <property type="project" value="UniProtKB-UniRule"/>
</dbReference>
<dbReference type="PIRSF" id="PIRSF000161">
    <property type="entry name" value="DHPR"/>
    <property type="match status" value="1"/>
</dbReference>
<dbReference type="GO" id="GO:0005829">
    <property type="term" value="C:cytosol"/>
    <property type="evidence" value="ECO:0007669"/>
    <property type="project" value="TreeGrafter"/>
</dbReference>
<feature type="domain" description="Dihydrodipicolinate reductase N-terminal" evidence="14">
    <location>
        <begin position="6"/>
        <end position="129"/>
    </location>
</feature>
<evidence type="ECO:0000256" key="3">
    <source>
        <dbReference type="ARBA" id="ARBA00022605"/>
    </source>
</evidence>
<comment type="catalytic activity">
    <reaction evidence="11 13">
        <text>(S)-2,3,4,5-tetrahydrodipicolinate + NADP(+) + H2O = (2S,4S)-4-hydroxy-2,3,4,5-tetrahydrodipicolinate + NADPH + H(+)</text>
        <dbReference type="Rhea" id="RHEA:35331"/>
        <dbReference type="ChEBI" id="CHEBI:15377"/>
        <dbReference type="ChEBI" id="CHEBI:15378"/>
        <dbReference type="ChEBI" id="CHEBI:16845"/>
        <dbReference type="ChEBI" id="CHEBI:57783"/>
        <dbReference type="ChEBI" id="CHEBI:58349"/>
        <dbReference type="ChEBI" id="CHEBI:67139"/>
        <dbReference type="EC" id="1.17.1.8"/>
    </reaction>
</comment>
<feature type="binding site" evidence="13">
    <location>
        <position position="157"/>
    </location>
    <ligand>
        <name>(S)-2,3,4,5-tetrahydrodipicolinate</name>
        <dbReference type="ChEBI" id="CHEBI:16845"/>
    </ligand>
</feature>
<dbReference type="Gene3D" id="3.40.50.720">
    <property type="entry name" value="NAD(P)-binding Rossmann-like Domain"/>
    <property type="match status" value="1"/>
</dbReference>
<feature type="binding site" evidence="13">
    <location>
        <begin position="166"/>
        <end position="167"/>
    </location>
    <ligand>
        <name>(S)-2,3,4,5-tetrahydrodipicolinate</name>
        <dbReference type="ChEBI" id="CHEBI:16845"/>
    </ligand>
</feature>
<dbReference type="InterPro" id="IPR036291">
    <property type="entry name" value="NAD(P)-bd_dom_sf"/>
</dbReference>
<evidence type="ECO:0000256" key="8">
    <source>
        <dbReference type="ARBA" id="ARBA00023154"/>
    </source>
</evidence>
<dbReference type="Pfam" id="PF01113">
    <property type="entry name" value="DapB_N"/>
    <property type="match status" value="1"/>
</dbReference>
<dbReference type="SUPFAM" id="SSF51735">
    <property type="entry name" value="NAD(P)-binding Rossmann-fold domains"/>
    <property type="match status" value="1"/>
</dbReference>
<feature type="binding site" evidence="13">
    <location>
        <begin position="126"/>
        <end position="129"/>
    </location>
    <ligand>
        <name>NAD(+)</name>
        <dbReference type="ChEBI" id="CHEBI:57540"/>
    </ligand>
</feature>